<organism evidence="3 4">
    <name type="scientific">Colletotrichum tamarilloi</name>
    <dbReference type="NCBI Taxonomy" id="1209934"/>
    <lineage>
        <taxon>Eukaryota</taxon>
        <taxon>Fungi</taxon>
        <taxon>Dikarya</taxon>
        <taxon>Ascomycota</taxon>
        <taxon>Pezizomycotina</taxon>
        <taxon>Sordariomycetes</taxon>
        <taxon>Hypocreomycetidae</taxon>
        <taxon>Glomerellales</taxon>
        <taxon>Glomerellaceae</taxon>
        <taxon>Colletotrichum</taxon>
        <taxon>Colletotrichum acutatum species complex</taxon>
    </lineage>
</organism>
<feature type="signal peptide" evidence="2">
    <location>
        <begin position="1"/>
        <end position="20"/>
    </location>
</feature>
<keyword evidence="1" id="KW-1133">Transmembrane helix</keyword>
<dbReference type="GeneID" id="85411061"/>
<feature type="chain" id="PRO_5046778300" description="Secreted protein" evidence="2">
    <location>
        <begin position="21"/>
        <end position="99"/>
    </location>
</feature>
<gene>
    <name evidence="3" type="ORF">CTAM01_10811</name>
</gene>
<evidence type="ECO:0000313" key="4">
    <source>
        <dbReference type="Proteomes" id="UP001227543"/>
    </source>
</evidence>
<reference evidence="3 4" key="1">
    <citation type="submission" date="2016-10" db="EMBL/GenBank/DDBJ databases">
        <title>The genome sequence of Colletotrichum fioriniae PJ7.</title>
        <authorList>
            <person name="Baroncelli R."/>
        </authorList>
    </citation>
    <scope>NUCLEOTIDE SEQUENCE [LARGE SCALE GENOMIC DNA]</scope>
    <source>
        <strain evidence="3 4">Tom-12</strain>
    </source>
</reference>
<dbReference type="Proteomes" id="UP001227543">
    <property type="component" value="Unassembled WGS sequence"/>
</dbReference>
<protein>
    <recommendedName>
        <fullName evidence="5">Secreted protein</fullName>
    </recommendedName>
</protein>
<feature type="transmembrane region" description="Helical" evidence="1">
    <location>
        <begin position="58"/>
        <end position="76"/>
    </location>
</feature>
<keyword evidence="2" id="KW-0732">Signal</keyword>
<accession>A0ABQ9QZ78</accession>
<keyword evidence="4" id="KW-1185">Reference proteome</keyword>
<evidence type="ECO:0000256" key="1">
    <source>
        <dbReference type="SAM" id="Phobius"/>
    </source>
</evidence>
<sequence>MPVHWGCMLVSWILDGPAQASGVSIVSPVTPRFLSGQRSWIPVRRLCRPPMMDFRYCFFHVVFFAFSIFQVVGTRVRTRNIRFNRNSCTGALHRSRFPR</sequence>
<evidence type="ECO:0000313" key="3">
    <source>
        <dbReference type="EMBL" id="KAK1490142.1"/>
    </source>
</evidence>
<evidence type="ECO:0000256" key="2">
    <source>
        <dbReference type="SAM" id="SignalP"/>
    </source>
</evidence>
<name>A0ABQ9QZ78_9PEZI</name>
<evidence type="ECO:0008006" key="5">
    <source>
        <dbReference type="Google" id="ProtNLM"/>
    </source>
</evidence>
<dbReference type="EMBL" id="MLFU01000053">
    <property type="protein sequence ID" value="KAK1490142.1"/>
    <property type="molecule type" value="Genomic_DNA"/>
</dbReference>
<comment type="caution">
    <text evidence="3">The sequence shown here is derived from an EMBL/GenBank/DDBJ whole genome shotgun (WGS) entry which is preliminary data.</text>
</comment>
<dbReference type="RefSeq" id="XP_060378471.1">
    <property type="nucleotide sequence ID" value="XM_060526823.1"/>
</dbReference>
<keyword evidence="1" id="KW-0472">Membrane</keyword>
<proteinExistence type="predicted"/>
<keyword evidence="1" id="KW-0812">Transmembrane</keyword>